<sequence length="269" mass="31982">MSAYKHFSKLCSSFANLSLIRPSLNVTGHGNGIPNHSKVVCLAASGICTTPRNHDLMEFFDDKENWTEQRVKIGRAWKLDELRIKSNSDLHKLWFVLLKEKNMLLTMEQIYKERHKPMPSPERIYKVNESMQNIEKVVRERNKAYWELETGQYKEKTEDTYNGFGLPYKRKLREHTIPKEISLQHRKARVLKHKMVVDNDVINFLKLYNEKQEKKKYLMSSKLRYKHVCGLFRRFENIDEEALKAEFPDVDIEKAKRDKMSRGPRVNMY</sequence>
<dbReference type="InterPro" id="IPR010729">
    <property type="entry name" value="Ribosomal_uL29_mit"/>
</dbReference>
<keyword evidence="5" id="KW-0687">Ribonucleoprotein</keyword>
<reference evidence="7" key="1">
    <citation type="journal article" date="2024" name="Gigascience">
        <title>Chromosome-level genome of the poultry shaft louse Menopon gallinae provides insight into the host-switching and adaptive evolution of parasitic lice.</title>
        <authorList>
            <person name="Xu Y."/>
            <person name="Ma L."/>
            <person name="Liu S."/>
            <person name="Liang Y."/>
            <person name="Liu Q."/>
            <person name="He Z."/>
            <person name="Tian L."/>
            <person name="Duan Y."/>
            <person name="Cai W."/>
            <person name="Li H."/>
            <person name="Song F."/>
        </authorList>
    </citation>
    <scope>NUCLEOTIDE SEQUENCE</scope>
    <source>
        <strain evidence="7">Cailab_2023a</strain>
    </source>
</reference>
<evidence type="ECO:0000256" key="5">
    <source>
        <dbReference type="ARBA" id="ARBA00023274"/>
    </source>
</evidence>
<dbReference type="GO" id="GO:0003735">
    <property type="term" value="F:structural constituent of ribosome"/>
    <property type="evidence" value="ECO:0007669"/>
    <property type="project" value="InterPro"/>
</dbReference>
<evidence type="ECO:0000256" key="2">
    <source>
        <dbReference type="ARBA" id="ARBA00009254"/>
    </source>
</evidence>
<evidence type="ECO:0000256" key="3">
    <source>
        <dbReference type="ARBA" id="ARBA00022980"/>
    </source>
</evidence>
<comment type="similarity">
    <text evidence="2">Belongs to the universal ribosomal protein uL29 family.</text>
</comment>
<dbReference type="PANTHER" id="PTHR21183">
    <property type="entry name" value="RIBOSOMAL PROTEIN L47, MITOCHONDRIAL-RELATED"/>
    <property type="match status" value="1"/>
</dbReference>
<dbReference type="GO" id="GO:0005762">
    <property type="term" value="C:mitochondrial large ribosomal subunit"/>
    <property type="evidence" value="ECO:0007669"/>
    <property type="project" value="TreeGrafter"/>
</dbReference>
<keyword evidence="3" id="KW-0689">Ribosomal protein</keyword>
<dbReference type="EMBL" id="JARGDH010000002">
    <property type="protein sequence ID" value="KAL0277153.1"/>
    <property type="molecule type" value="Genomic_DNA"/>
</dbReference>
<dbReference type="AlphaFoldDB" id="A0AAW2I5P9"/>
<dbReference type="InterPro" id="IPR038340">
    <property type="entry name" value="MRP-L47_sf"/>
</dbReference>
<comment type="subcellular location">
    <subcellularLocation>
        <location evidence="1">Mitochondrion</location>
    </subcellularLocation>
</comment>
<name>A0AAW2I5P9_9NEOP</name>
<dbReference type="PANTHER" id="PTHR21183:SF18">
    <property type="entry name" value="LARGE RIBOSOMAL SUBUNIT PROTEIN UL29M"/>
    <property type="match status" value="1"/>
</dbReference>
<protein>
    <recommendedName>
        <fullName evidence="6">Large ribosomal subunit protein uL29m</fullName>
    </recommendedName>
</protein>
<proteinExistence type="inferred from homology"/>
<evidence type="ECO:0000256" key="4">
    <source>
        <dbReference type="ARBA" id="ARBA00023128"/>
    </source>
</evidence>
<gene>
    <name evidence="7" type="ORF">PYX00_004528</name>
</gene>
<dbReference type="GO" id="GO:0032543">
    <property type="term" value="P:mitochondrial translation"/>
    <property type="evidence" value="ECO:0007669"/>
    <property type="project" value="TreeGrafter"/>
</dbReference>
<evidence type="ECO:0000256" key="1">
    <source>
        <dbReference type="ARBA" id="ARBA00004173"/>
    </source>
</evidence>
<evidence type="ECO:0000313" key="7">
    <source>
        <dbReference type="EMBL" id="KAL0277153.1"/>
    </source>
</evidence>
<organism evidence="7">
    <name type="scientific">Menopon gallinae</name>
    <name type="common">poultry shaft louse</name>
    <dbReference type="NCBI Taxonomy" id="328185"/>
    <lineage>
        <taxon>Eukaryota</taxon>
        <taxon>Metazoa</taxon>
        <taxon>Ecdysozoa</taxon>
        <taxon>Arthropoda</taxon>
        <taxon>Hexapoda</taxon>
        <taxon>Insecta</taxon>
        <taxon>Pterygota</taxon>
        <taxon>Neoptera</taxon>
        <taxon>Paraneoptera</taxon>
        <taxon>Psocodea</taxon>
        <taxon>Troctomorpha</taxon>
        <taxon>Phthiraptera</taxon>
        <taxon>Amblycera</taxon>
        <taxon>Menoponidae</taxon>
        <taxon>Menopon</taxon>
    </lineage>
</organism>
<keyword evidence="4" id="KW-0496">Mitochondrion</keyword>
<comment type="caution">
    <text evidence="7">The sequence shown here is derived from an EMBL/GenBank/DDBJ whole genome shotgun (WGS) entry which is preliminary data.</text>
</comment>
<evidence type="ECO:0000256" key="6">
    <source>
        <dbReference type="ARBA" id="ARBA00035289"/>
    </source>
</evidence>
<dbReference type="Gene3D" id="6.10.330.20">
    <property type="match status" value="1"/>
</dbReference>
<dbReference type="Pfam" id="PF06984">
    <property type="entry name" value="MRP-L47"/>
    <property type="match status" value="1"/>
</dbReference>
<accession>A0AAW2I5P9</accession>